<keyword evidence="2" id="KW-1185">Reference proteome</keyword>
<sequence>MGTMPRGINYRHPGEGAIEFAMQYMEGLTRANALPVIQSLMKGNLHDRTDKRIKRCVYCGYYFRDKTKPNNSKNCGQGCKTDWDTMQRAKKRADTALLKPKKPKKSDFGHAWMLEYPFYSPEEAMFRWKWRYEVPKAHYKLEEIQGARYRCEMMGGRRKPKRIVPYSGSEPQ</sequence>
<accession>A0A917AW03</accession>
<protein>
    <submittedName>
        <fullName evidence="1">Uncharacterized protein</fullName>
    </submittedName>
</protein>
<dbReference type="AlphaFoldDB" id="A0A917AW03"/>
<organism evidence="1 2">
    <name type="scientific">Priestia taiwanensis</name>
    <dbReference type="NCBI Taxonomy" id="1347902"/>
    <lineage>
        <taxon>Bacteria</taxon>
        <taxon>Bacillati</taxon>
        <taxon>Bacillota</taxon>
        <taxon>Bacilli</taxon>
        <taxon>Bacillales</taxon>
        <taxon>Bacillaceae</taxon>
        <taxon>Priestia</taxon>
    </lineage>
</organism>
<evidence type="ECO:0000313" key="1">
    <source>
        <dbReference type="EMBL" id="GGE80350.1"/>
    </source>
</evidence>
<reference evidence="1" key="1">
    <citation type="journal article" date="2014" name="Int. J. Syst. Evol. Microbiol.">
        <title>Complete genome sequence of Corynebacterium casei LMG S-19264T (=DSM 44701T), isolated from a smear-ripened cheese.</title>
        <authorList>
            <consortium name="US DOE Joint Genome Institute (JGI-PGF)"/>
            <person name="Walter F."/>
            <person name="Albersmeier A."/>
            <person name="Kalinowski J."/>
            <person name="Ruckert C."/>
        </authorList>
    </citation>
    <scope>NUCLEOTIDE SEQUENCE</scope>
    <source>
        <strain evidence="1">CGMCC 1.12698</strain>
    </source>
</reference>
<name>A0A917AW03_9BACI</name>
<dbReference type="Proteomes" id="UP000605259">
    <property type="component" value="Unassembled WGS sequence"/>
</dbReference>
<dbReference type="EMBL" id="BMFK01000004">
    <property type="protein sequence ID" value="GGE80350.1"/>
    <property type="molecule type" value="Genomic_DNA"/>
</dbReference>
<proteinExistence type="predicted"/>
<dbReference type="RefSeq" id="WP_188389539.1">
    <property type="nucleotide sequence ID" value="NZ_BMFK01000004.1"/>
</dbReference>
<comment type="caution">
    <text evidence="1">The sequence shown here is derived from an EMBL/GenBank/DDBJ whole genome shotgun (WGS) entry which is preliminary data.</text>
</comment>
<reference evidence="1" key="2">
    <citation type="submission" date="2020-09" db="EMBL/GenBank/DDBJ databases">
        <authorList>
            <person name="Sun Q."/>
            <person name="Zhou Y."/>
        </authorList>
    </citation>
    <scope>NUCLEOTIDE SEQUENCE</scope>
    <source>
        <strain evidence="1">CGMCC 1.12698</strain>
    </source>
</reference>
<gene>
    <name evidence="1" type="ORF">GCM10007140_32350</name>
</gene>
<evidence type="ECO:0000313" key="2">
    <source>
        <dbReference type="Proteomes" id="UP000605259"/>
    </source>
</evidence>